<gene>
    <name evidence="16" type="ORF">DLAC_04295</name>
</gene>
<evidence type="ECO:0000259" key="12">
    <source>
        <dbReference type="Pfam" id="PF22902"/>
    </source>
</evidence>
<sequence>MNYHFTPLIKKMNIFILFIVFIQICSSGVLSTSEVYSCGGFVKIHKSIDKNLINLDHIKVRLISASDNRVLETTDCSPNGYYFLPIYDKGNYFFEIQGPSGWSFKNSRIPLSIKDDDSNQCQEDINFELNGFQVSGKIESDDKCKSRNSGLGSIEVNLLVKSSGQLLQSTKTNNDGSYQFNSILPPSSSSELLVVEAKSNEIQFENNGTVEFSFQWDNVKLANIIANGFPLVGKILSSEQQGLSDVTFKLYQQGSTKVIGSTKSLENGQFKFIFLSCGQYQLKPEYQSTYDIQPQQMSIQLDSGGTNLSQEFKLLGFSVKGRVINHQGEGIDSVEILLNDKLSGATTDKEGYYQLNKMTSGRYKISAQKEHYQFEQLLQLTLNGGQQTADIKDIKLQSLDLCGRVLITKPPAGIKENPREVFIQPNPSLKGSTGQTTTNSQGLFCFQVQPGTYTLSVSLSAMEKSKGLQFASSQITTTIVNRPQLDITFTQSYSSIQGKFKLLKSLNKIPSSLSATLQCLSRKDDSGANDLQRADISISKSTGDFTFTFRDLLPGTYKVTVDNQDQWSFVEKEKTIEISSNQENKDLEFQQSSYNIWIQSPNSNLITLHHLVDGKKTGQTTTLKSGQNQIALTKSANYEFLIDSCFKFDKEKLSFDCSNSANLSEQSNHFSLLNIRNYLIKGQIQKSTTGAEVDSNEIVNVYSDESLNKKLESVKVSSDGSFEYWAPFNSASDVTLYFQAKSTDDSMLFYPRSHSLLNKASKNECSPKQSTIQFQMRKGLYIEGKVQPETEGVEIQAYDSTQHNIVQKVTTNTQGQYKLGPLYDDQEYQLKAVKTGFNFHRLDPKSADFTAIELGSLEILVIDQQSKQPLSGVLLSLSGEDGFRQNIQTPNSGLIEFKSLYPGQYFLKSFLKEYAMSPSSQQILIKQGIKQKINLEAKRVAFSVYGSVRTLNGMGNIDRTLTIQALDQKTGKSVEESQTNENGQYRLRGLLPDHSYQIRVFDPEHVEISTPSQHLIESSNNNNNNNNNNNGAVKDVNQLDFTVITKRNHFELTGIIRFNNESNLPANGVKLSLFTEDMKNTIAQKELKSLNFFDLGQIVKSKQNLYLQLDPITLVNKKQQQQQEQVTFKSKIITIEPTETGRASIHLEIDLELENVNLQSTTDHVSVPYFGLIVFVLFIITCLYPSKVWSVLANLRSGKLINKSYQRKIKKQQLQKQLNDNDDEFLPKELRSQLSQKNN</sequence>
<feature type="region of interest" description="Disordered" evidence="7">
    <location>
        <begin position="1010"/>
        <end position="1032"/>
    </location>
</feature>
<feature type="domain" description="NOMO-like N-terminal beta-sandwich" evidence="11">
    <location>
        <begin position="50"/>
        <end position="127"/>
    </location>
</feature>
<keyword evidence="2 8" id="KW-0812">Transmembrane</keyword>
<dbReference type="SUPFAM" id="SSF49478">
    <property type="entry name" value="Cna protein B-type domain"/>
    <property type="match status" value="2"/>
</dbReference>
<reference evidence="16 17" key="1">
    <citation type="submission" date="2015-12" db="EMBL/GenBank/DDBJ databases">
        <title>Dictyostelia acquired genes for synthesis and detection of signals that induce cell-type specialization by lateral gene transfer from prokaryotes.</title>
        <authorList>
            <person name="Gloeckner G."/>
            <person name="Schaap P."/>
        </authorList>
    </citation>
    <scope>NUCLEOTIDE SEQUENCE [LARGE SCALE GENOMIC DNA]</scope>
    <source>
        <strain evidence="16 17">TK</strain>
    </source>
</reference>
<dbReference type="InterPro" id="IPR056190">
    <property type="entry name" value="NOMO_5th"/>
</dbReference>
<feature type="chain" id="PRO_5007593448" evidence="9">
    <location>
        <begin position="28"/>
        <end position="1239"/>
    </location>
</feature>
<dbReference type="SUPFAM" id="SSF49452">
    <property type="entry name" value="Starch-binding domain-like"/>
    <property type="match status" value="1"/>
</dbReference>
<dbReference type="Pfam" id="PF22902">
    <property type="entry name" value="NOMO1-like_9th"/>
    <property type="match status" value="1"/>
</dbReference>
<keyword evidence="6 8" id="KW-0472">Membrane</keyword>
<dbReference type="InterPro" id="IPR056319">
    <property type="entry name" value="NOMO_7th"/>
</dbReference>
<evidence type="ECO:0000256" key="5">
    <source>
        <dbReference type="ARBA" id="ARBA00022989"/>
    </source>
</evidence>
<dbReference type="Proteomes" id="UP000076078">
    <property type="component" value="Unassembled WGS sequence"/>
</dbReference>
<evidence type="ECO:0000256" key="7">
    <source>
        <dbReference type="SAM" id="MobiDB-lite"/>
    </source>
</evidence>
<keyword evidence="17" id="KW-1185">Reference proteome</keyword>
<dbReference type="InterPro" id="IPR055074">
    <property type="entry name" value="NOMO1-3_2nd"/>
</dbReference>
<dbReference type="Pfam" id="PF17802">
    <property type="entry name" value="SpaA"/>
    <property type="match status" value="1"/>
</dbReference>
<dbReference type="Gene3D" id="2.60.40.1120">
    <property type="entry name" value="Carboxypeptidase-like, regulatory domain"/>
    <property type="match status" value="1"/>
</dbReference>
<evidence type="ECO:0000256" key="6">
    <source>
        <dbReference type="ARBA" id="ARBA00023136"/>
    </source>
</evidence>
<evidence type="ECO:0000256" key="4">
    <source>
        <dbReference type="ARBA" id="ARBA00022824"/>
    </source>
</evidence>
<proteinExistence type="predicted"/>
<feature type="domain" description="NOMO second beta-sandwich" evidence="13">
    <location>
        <begin position="227"/>
        <end position="311"/>
    </location>
</feature>
<dbReference type="STRING" id="361077.A0A151ZJ54"/>
<feature type="domain" description="NOMO seventh transthyretin-like" evidence="14">
    <location>
        <begin position="603"/>
        <end position="668"/>
    </location>
</feature>
<feature type="domain" description="SpaA-like prealbumin fold" evidence="10">
    <location>
        <begin position="855"/>
        <end position="936"/>
    </location>
</feature>
<feature type="transmembrane region" description="Helical" evidence="8">
    <location>
        <begin position="1167"/>
        <end position="1186"/>
    </location>
</feature>
<dbReference type="InterPro" id="IPR013784">
    <property type="entry name" value="Carb-bd-like_fold"/>
</dbReference>
<dbReference type="PANTHER" id="PTHR23303">
    <property type="entry name" value="CARBOXYPEPTIDASE REGULATORY REGION-CONTAINING"/>
    <property type="match status" value="1"/>
</dbReference>
<dbReference type="Pfam" id="PF13620">
    <property type="entry name" value="CarboxypepD_reg"/>
    <property type="match status" value="1"/>
</dbReference>
<comment type="caution">
    <text evidence="16">The sequence shown here is derived from an EMBL/GenBank/DDBJ whole genome shotgun (WGS) entry which is preliminary data.</text>
</comment>
<evidence type="ECO:0000256" key="2">
    <source>
        <dbReference type="ARBA" id="ARBA00022692"/>
    </source>
</evidence>
<dbReference type="FunCoup" id="A0A151ZJ54">
    <property type="interactions" value="358"/>
</dbReference>
<dbReference type="PANTHER" id="PTHR23303:SF14">
    <property type="entry name" value="BOS COMPLEX SUBUNIT NOMO1-RELATED"/>
    <property type="match status" value="1"/>
</dbReference>
<feature type="domain" description="NOMO fifth transthyretin-like" evidence="15">
    <location>
        <begin position="401"/>
        <end position="489"/>
    </location>
</feature>
<evidence type="ECO:0000259" key="14">
    <source>
        <dbReference type="Pfam" id="PF23141"/>
    </source>
</evidence>
<evidence type="ECO:0000313" key="17">
    <source>
        <dbReference type="Proteomes" id="UP000076078"/>
    </source>
</evidence>
<organism evidence="16 17">
    <name type="scientific">Tieghemostelium lacteum</name>
    <name type="common">Slime mold</name>
    <name type="synonym">Dictyostelium lacteum</name>
    <dbReference type="NCBI Taxonomy" id="361077"/>
    <lineage>
        <taxon>Eukaryota</taxon>
        <taxon>Amoebozoa</taxon>
        <taxon>Evosea</taxon>
        <taxon>Eumycetozoa</taxon>
        <taxon>Dictyostelia</taxon>
        <taxon>Dictyosteliales</taxon>
        <taxon>Raperosteliaceae</taxon>
        <taxon>Tieghemostelium</taxon>
    </lineage>
</organism>
<dbReference type="GO" id="GO:0030246">
    <property type="term" value="F:carbohydrate binding"/>
    <property type="evidence" value="ECO:0007669"/>
    <property type="project" value="InterPro"/>
</dbReference>
<evidence type="ECO:0000259" key="11">
    <source>
        <dbReference type="Pfam" id="PF22898"/>
    </source>
</evidence>
<dbReference type="Pfam" id="PF23141">
    <property type="entry name" value="Ig_NOMO"/>
    <property type="match status" value="1"/>
</dbReference>
<dbReference type="InterPro" id="IPR051417">
    <property type="entry name" value="SDr/BOS_complex"/>
</dbReference>
<evidence type="ECO:0000259" key="10">
    <source>
        <dbReference type="Pfam" id="PF17802"/>
    </source>
</evidence>
<dbReference type="Pfam" id="PF23194">
    <property type="entry name" value="NOMO_5th"/>
    <property type="match status" value="1"/>
</dbReference>
<feature type="domain" description="NOMO-like ninth beta-sandwich" evidence="12">
    <location>
        <begin position="778"/>
        <end position="851"/>
    </location>
</feature>
<accession>A0A151ZJ54</accession>
<feature type="domain" description="NOMO second beta-sandwich" evidence="13">
    <location>
        <begin position="130"/>
        <end position="223"/>
    </location>
</feature>
<feature type="signal peptide" evidence="9">
    <location>
        <begin position="1"/>
        <end position="27"/>
    </location>
</feature>
<comment type="subcellular location">
    <subcellularLocation>
        <location evidence="1">Endoplasmic reticulum membrane</location>
        <topology evidence="1">Single-pass type I membrane protein</topology>
    </subcellularLocation>
</comment>
<dbReference type="InterPro" id="IPR055073">
    <property type="entry name" value="NOMO1-like_9th"/>
</dbReference>
<dbReference type="Pfam" id="PF22898">
    <property type="entry name" value="NOMO1-like_1st"/>
    <property type="match status" value="1"/>
</dbReference>
<dbReference type="Gene3D" id="2.60.40.10">
    <property type="entry name" value="Immunoglobulins"/>
    <property type="match status" value="2"/>
</dbReference>
<dbReference type="EMBL" id="LODT01000022">
    <property type="protein sequence ID" value="KYQ94022.1"/>
    <property type="molecule type" value="Genomic_DNA"/>
</dbReference>
<dbReference type="OrthoDB" id="10263633at2759"/>
<dbReference type="InParanoid" id="A0A151ZJ54"/>
<dbReference type="InterPro" id="IPR041033">
    <property type="entry name" value="SpaA_PFL_dom_1"/>
</dbReference>
<dbReference type="InterPro" id="IPR013783">
    <property type="entry name" value="Ig-like_fold"/>
</dbReference>
<dbReference type="InterPro" id="IPR055075">
    <property type="entry name" value="NOMO-like_N"/>
</dbReference>
<evidence type="ECO:0000256" key="3">
    <source>
        <dbReference type="ARBA" id="ARBA00022729"/>
    </source>
</evidence>
<dbReference type="Pfam" id="PF22904">
    <property type="entry name" value="NOMO1-like_2nd"/>
    <property type="match status" value="2"/>
</dbReference>
<name>A0A151ZJ54_TIELA</name>
<dbReference type="GO" id="GO:0005789">
    <property type="term" value="C:endoplasmic reticulum membrane"/>
    <property type="evidence" value="ECO:0007669"/>
    <property type="project" value="UniProtKB-SubCell"/>
</dbReference>
<evidence type="ECO:0000313" key="16">
    <source>
        <dbReference type="EMBL" id="KYQ94022.1"/>
    </source>
</evidence>
<keyword evidence="4" id="KW-0256">Endoplasmic reticulum</keyword>
<evidence type="ECO:0000259" key="15">
    <source>
        <dbReference type="Pfam" id="PF23194"/>
    </source>
</evidence>
<dbReference type="OMA" id="FVFKGFG"/>
<evidence type="ECO:0000256" key="8">
    <source>
        <dbReference type="SAM" id="Phobius"/>
    </source>
</evidence>
<evidence type="ECO:0000259" key="13">
    <source>
        <dbReference type="Pfam" id="PF22904"/>
    </source>
</evidence>
<feature type="compositionally biased region" description="Polar residues" evidence="7">
    <location>
        <begin position="1010"/>
        <end position="1019"/>
    </location>
</feature>
<keyword evidence="5 8" id="KW-1133">Transmembrane helix</keyword>
<feature type="compositionally biased region" description="Low complexity" evidence="7">
    <location>
        <begin position="1020"/>
        <end position="1030"/>
    </location>
</feature>
<keyword evidence="3 9" id="KW-0732">Signal</keyword>
<dbReference type="AlphaFoldDB" id="A0A151ZJ54"/>
<evidence type="ECO:0000256" key="1">
    <source>
        <dbReference type="ARBA" id="ARBA00004115"/>
    </source>
</evidence>
<evidence type="ECO:0000256" key="9">
    <source>
        <dbReference type="SAM" id="SignalP"/>
    </source>
</evidence>
<dbReference type="SUPFAM" id="SSF117074">
    <property type="entry name" value="Hypothetical protein PA1324"/>
    <property type="match status" value="1"/>
</dbReference>
<protein>
    <submittedName>
        <fullName evidence="16">Uncharacterized protein</fullName>
    </submittedName>
</protein>